<dbReference type="SUPFAM" id="SSF102114">
    <property type="entry name" value="Radical SAM enzymes"/>
    <property type="match status" value="1"/>
</dbReference>
<keyword evidence="2" id="KW-0479">Metal-binding</keyword>
<keyword evidence="4" id="KW-0411">Iron-sulfur</keyword>
<dbReference type="SFLD" id="SFLDS00029">
    <property type="entry name" value="Radical_SAM"/>
    <property type="match status" value="1"/>
</dbReference>
<evidence type="ECO:0000313" key="6">
    <source>
        <dbReference type="Proteomes" id="UP000216300"/>
    </source>
</evidence>
<dbReference type="GO" id="GO:0046872">
    <property type="term" value="F:metal ion binding"/>
    <property type="evidence" value="ECO:0007669"/>
    <property type="project" value="UniProtKB-KW"/>
</dbReference>
<accession>A0A255E9J9</accession>
<sequence>MLRGEVLPPFEVLIHPSSSCNLRCVWCIGDHIPIEIWDDSNELVTLDAAKTAHEMLPNTLASVDAMLGLLQGIVDYTVPNPDGGEDYSVEAVSFSGLIGEPLSSKAAVTEGIHFLADHGKRIGLFTNAELMDDKVRAALLRASYVNISLDAGKPETYALLKFEGRASGMKKFDRVLNNVRALTEEVATSGSPLTVNASFIMYPETHHELYDAAAALHAAGVRTLRLKRDISGDRLLNADQVADTVAQIERIRRDLVDESFDLIEVHHIGEPVNLRRHFTHCRITDLMAAVGSDGCMYPCNYHPRPNGHSYGSVLEGKFRDVWEGAARADYRAGRLPRDCPKVCDPYKNRANGMLEVIADIYEQQGQLDDAVAFARSVLVKH</sequence>
<organism evidence="5 6">
    <name type="scientific">Parenemella sanctibonifatiensis</name>
    <dbReference type="NCBI Taxonomy" id="2016505"/>
    <lineage>
        <taxon>Bacteria</taxon>
        <taxon>Bacillati</taxon>
        <taxon>Actinomycetota</taxon>
        <taxon>Actinomycetes</taxon>
        <taxon>Propionibacteriales</taxon>
        <taxon>Propionibacteriaceae</taxon>
        <taxon>Parenemella</taxon>
    </lineage>
</organism>
<dbReference type="PANTHER" id="PTHR11228">
    <property type="entry name" value="RADICAL SAM DOMAIN PROTEIN"/>
    <property type="match status" value="1"/>
</dbReference>
<dbReference type="SFLD" id="SFLDG01067">
    <property type="entry name" value="SPASM/twitch_domain_containing"/>
    <property type="match status" value="1"/>
</dbReference>
<dbReference type="InterPro" id="IPR050377">
    <property type="entry name" value="Radical_SAM_PqqE_MftC-like"/>
</dbReference>
<dbReference type="Proteomes" id="UP000216300">
    <property type="component" value="Unassembled WGS sequence"/>
</dbReference>
<dbReference type="GO" id="GO:0051536">
    <property type="term" value="F:iron-sulfur cluster binding"/>
    <property type="evidence" value="ECO:0007669"/>
    <property type="project" value="UniProtKB-KW"/>
</dbReference>
<evidence type="ECO:0000256" key="1">
    <source>
        <dbReference type="ARBA" id="ARBA00022691"/>
    </source>
</evidence>
<dbReference type="InterPro" id="IPR058240">
    <property type="entry name" value="rSAM_sf"/>
</dbReference>
<protein>
    <submittedName>
        <fullName evidence="5">Uncharacterized protein</fullName>
    </submittedName>
</protein>
<dbReference type="Gene3D" id="3.20.20.70">
    <property type="entry name" value="Aldolase class I"/>
    <property type="match status" value="1"/>
</dbReference>
<dbReference type="OrthoDB" id="9782387at2"/>
<evidence type="ECO:0000313" key="5">
    <source>
        <dbReference type="EMBL" id="OYN88186.1"/>
    </source>
</evidence>
<keyword evidence="3" id="KW-0408">Iron</keyword>
<dbReference type="AlphaFoldDB" id="A0A255E9J9"/>
<evidence type="ECO:0000256" key="4">
    <source>
        <dbReference type="ARBA" id="ARBA00023014"/>
    </source>
</evidence>
<evidence type="ECO:0000256" key="2">
    <source>
        <dbReference type="ARBA" id="ARBA00022723"/>
    </source>
</evidence>
<proteinExistence type="predicted"/>
<dbReference type="InterPro" id="IPR007197">
    <property type="entry name" value="rSAM"/>
</dbReference>
<keyword evidence="1" id="KW-0949">S-adenosyl-L-methionine</keyword>
<keyword evidence="6" id="KW-1185">Reference proteome</keyword>
<comment type="caution">
    <text evidence="5">The sequence shown here is derived from an EMBL/GenBank/DDBJ whole genome shotgun (WGS) entry which is preliminary data.</text>
</comment>
<dbReference type="PANTHER" id="PTHR11228:SF7">
    <property type="entry name" value="PQQA PEPTIDE CYCLASE"/>
    <property type="match status" value="1"/>
</dbReference>
<name>A0A255E9J9_9ACTN</name>
<reference evidence="5 6" key="1">
    <citation type="submission" date="2017-07" db="EMBL/GenBank/DDBJ databases">
        <title>Draft whole genome sequences of clinical Proprionibacteriaceae strains.</title>
        <authorList>
            <person name="Bernier A.-M."/>
            <person name="Bernard K."/>
            <person name="Domingo M.-C."/>
        </authorList>
    </citation>
    <scope>NUCLEOTIDE SEQUENCE [LARGE SCALE GENOMIC DNA]</scope>
    <source>
        <strain evidence="5 6">NML 150081</strain>
    </source>
</reference>
<dbReference type="EMBL" id="NMVJ01000013">
    <property type="protein sequence ID" value="OYN88186.1"/>
    <property type="molecule type" value="Genomic_DNA"/>
</dbReference>
<dbReference type="InterPro" id="IPR013785">
    <property type="entry name" value="Aldolase_TIM"/>
</dbReference>
<gene>
    <name evidence="5" type="ORF">CGZ91_13880</name>
</gene>
<evidence type="ECO:0000256" key="3">
    <source>
        <dbReference type="ARBA" id="ARBA00023004"/>
    </source>
</evidence>
<dbReference type="GO" id="GO:0003824">
    <property type="term" value="F:catalytic activity"/>
    <property type="evidence" value="ECO:0007669"/>
    <property type="project" value="InterPro"/>
</dbReference>